<evidence type="ECO:0000313" key="3">
    <source>
        <dbReference type="Proteomes" id="UP001146793"/>
    </source>
</evidence>
<evidence type="ECO:0000313" key="2">
    <source>
        <dbReference type="EMBL" id="KAJ3433875.1"/>
    </source>
</evidence>
<dbReference type="Gene3D" id="2.160.20.10">
    <property type="entry name" value="Single-stranded right-handed beta-helix, Pectin lyase-like"/>
    <property type="match status" value="1"/>
</dbReference>
<dbReference type="InterPro" id="IPR006626">
    <property type="entry name" value="PbH1"/>
</dbReference>
<proteinExistence type="predicted"/>
<gene>
    <name evidence="2" type="ORF">M0812_19930</name>
</gene>
<feature type="signal peptide" evidence="1">
    <location>
        <begin position="1"/>
        <end position="24"/>
    </location>
</feature>
<evidence type="ECO:0000256" key="1">
    <source>
        <dbReference type="SAM" id="SignalP"/>
    </source>
</evidence>
<comment type="caution">
    <text evidence="2">The sequence shown here is derived from an EMBL/GenBank/DDBJ whole genome shotgun (WGS) entry which is preliminary data.</text>
</comment>
<dbReference type="AlphaFoldDB" id="A0AAV7YZX0"/>
<dbReference type="EMBL" id="JANTQA010000045">
    <property type="protein sequence ID" value="KAJ3433875.1"/>
    <property type="molecule type" value="Genomic_DNA"/>
</dbReference>
<dbReference type="SUPFAM" id="SSF51126">
    <property type="entry name" value="Pectin lyase-like"/>
    <property type="match status" value="1"/>
</dbReference>
<name>A0AAV7YZX0_9EUKA</name>
<evidence type="ECO:0008006" key="4">
    <source>
        <dbReference type="Google" id="ProtNLM"/>
    </source>
</evidence>
<feature type="chain" id="PRO_5043485154" description="Right handed beta helix domain-containing protein" evidence="1">
    <location>
        <begin position="25"/>
        <end position="483"/>
    </location>
</feature>
<organism evidence="2 3">
    <name type="scientific">Anaeramoeba flamelloides</name>
    <dbReference type="NCBI Taxonomy" id="1746091"/>
    <lineage>
        <taxon>Eukaryota</taxon>
        <taxon>Metamonada</taxon>
        <taxon>Anaeramoebidae</taxon>
        <taxon>Anaeramoeba</taxon>
    </lineage>
</organism>
<keyword evidence="1" id="KW-0732">Signal</keyword>
<sequence>MRLGIKIAVLLLVFVIPIFTEIQPDPIQCWTTLKTFEADGTVKNVVVVTTDDDLSELINGAEPGDQLILPKKTYTGTFSFSGIQGTAENPIWIIGSGSHETVISGRMQFSESQYLILRNFELKDSTSNGINMDDSGKYDEVVNHHVIIDNLHVHNIGGTDNLDCIKLSGLYDFFITNNKIWDGSSGGSYVDMVGCHDGFISNNEFGDETENSQTHVQMKGGTINITVNSNVFKNAPQRGVNMGGSTGADFFRPPISQEYNYEAKWLRVVNNVFDHCYAPVAFVGCVECLVSNNVLYYPENWALRILQETTELSGVTFESCRDGVFANNIILFEDSMSRFCNVGSNTESTTFKFENNLWYCTNNANFDYENSAISNIPVDEINVIQQENPLFEDQSNLDFRLKEESSALQKGIGGYVNSDFDYQCYRDPPNMGAYSYYVGAPSPIPSITPTPTPSSDPDNVSSSNISLFPFTLLLLICLSFFAL</sequence>
<dbReference type="InterPro" id="IPR011050">
    <property type="entry name" value="Pectin_lyase_fold/virulence"/>
</dbReference>
<dbReference type="SMART" id="SM00710">
    <property type="entry name" value="PbH1"/>
    <property type="match status" value="4"/>
</dbReference>
<dbReference type="Proteomes" id="UP001146793">
    <property type="component" value="Unassembled WGS sequence"/>
</dbReference>
<dbReference type="InterPro" id="IPR012334">
    <property type="entry name" value="Pectin_lyas_fold"/>
</dbReference>
<accession>A0AAV7YZX0</accession>
<reference evidence="2" key="1">
    <citation type="submission" date="2022-08" db="EMBL/GenBank/DDBJ databases">
        <title>Novel sulphate-reducing endosymbionts in the free-living metamonad Anaeramoeba.</title>
        <authorList>
            <person name="Jerlstrom-Hultqvist J."/>
            <person name="Cepicka I."/>
            <person name="Gallot-Lavallee L."/>
            <person name="Salas-Leiva D."/>
            <person name="Curtis B.A."/>
            <person name="Zahonova K."/>
            <person name="Pipaliya S."/>
            <person name="Dacks J."/>
            <person name="Roger A.J."/>
        </authorList>
    </citation>
    <scope>NUCLEOTIDE SEQUENCE</scope>
    <source>
        <strain evidence="2">Busselton2</strain>
    </source>
</reference>
<protein>
    <recommendedName>
        <fullName evidence="4">Right handed beta helix domain-containing protein</fullName>
    </recommendedName>
</protein>